<feature type="domain" description="Peptidase A1" evidence="4">
    <location>
        <begin position="15"/>
        <end position="134"/>
    </location>
</feature>
<reference evidence="5" key="1">
    <citation type="journal article" date="2021" name="Front. Plant Sci.">
        <title>Chromosome-Scale Genome Assembly for Chinese Sour Jujube and Insights Into Its Genome Evolution and Domestication Signature.</title>
        <authorList>
            <person name="Shen L.-Y."/>
            <person name="Luo H."/>
            <person name="Wang X.-L."/>
            <person name="Wang X.-M."/>
            <person name="Qiu X.-J."/>
            <person name="Liu H."/>
            <person name="Zhou S.-S."/>
            <person name="Jia K.-H."/>
            <person name="Nie S."/>
            <person name="Bao Y.-T."/>
            <person name="Zhang R.-G."/>
            <person name="Yun Q.-Z."/>
            <person name="Chai Y.-H."/>
            <person name="Lu J.-Y."/>
            <person name="Li Y."/>
            <person name="Zhao S.-W."/>
            <person name="Mao J.-F."/>
            <person name="Jia S.-G."/>
            <person name="Mao Y.-M."/>
        </authorList>
    </citation>
    <scope>NUCLEOTIDE SEQUENCE</scope>
    <source>
        <strain evidence="5">AT0</strain>
        <tissue evidence="5">Leaf</tissue>
    </source>
</reference>
<keyword evidence="3" id="KW-0378">Hydrolase</keyword>
<evidence type="ECO:0000256" key="3">
    <source>
        <dbReference type="ARBA" id="ARBA00022801"/>
    </source>
</evidence>
<comment type="similarity">
    <text evidence="1">Belongs to the peptidase A1 family.</text>
</comment>
<organism evidence="5 6">
    <name type="scientific">Ziziphus jujuba var. spinosa</name>
    <dbReference type="NCBI Taxonomy" id="714518"/>
    <lineage>
        <taxon>Eukaryota</taxon>
        <taxon>Viridiplantae</taxon>
        <taxon>Streptophyta</taxon>
        <taxon>Embryophyta</taxon>
        <taxon>Tracheophyta</taxon>
        <taxon>Spermatophyta</taxon>
        <taxon>Magnoliopsida</taxon>
        <taxon>eudicotyledons</taxon>
        <taxon>Gunneridae</taxon>
        <taxon>Pentapetalae</taxon>
        <taxon>rosids</taxon>
        <taxon>fabids</taxon>
        <taxon>Rosales</taxon>
        <taxon>Rhamnaceae</taxon>
        <taxon>Paliureae</taxon>
        <taxon>Ziziphus</taxon>
    </lineage>
</organism>
<dbReference type="SUPFAM" id="SSF50630">
    <property type="entry name" value="Acid proteases"/>
    <property type="match status" value="1"/>
</dbReference>
<sequence length="134" mass="15497">MIINSKFFQINQSFLFINITVGVPATSQFQIVDTRSNFLWIQCLLCKNCIKQFSPMFNPSKSSVYNAIYCNSNLICPYKILLGSDAKQFPRNIECQNLSLFGLYAQRSYNIAYDLFGKILVFKMIDCDVLDQTW</sequence>
<name>A0A978V1V3_ZIZJJ</name>
<evidence type="ECO:0000259" key="4">
    <source>
        <dbReference type="PROSITE" id="PS51767"/>
    </source>
</evidence>
<dbReference type="Gene3D" id="2.40.70.10">
    <property type="entry name" value="Acid Proteases"/>
    <property type="match status" value="1"/>
</dbReference>
<gene>
    <name evidence="5" type="ORF">FEM48_Zijuj07G0022100</name>
</gene>
<keyword evidence="2" id="KW-0645">Protease</keyword>
<accession>A0A978V1V3</accession>
<proteinExistence type="inferred from homology"/>
<dbReference type="InterPro" id="IPR032861">
    <property type="entry name" value="TAXi_N"/>
</dbReference>
<evidence type="ECO:0000313" key="6">
    <source>
        <dbReference type="Proteomes" id="UP000813462"/>
    </source>
</evidence>
<dbReference type="GO" id="GO:0006508">
    <property type="term" value="P:proteolysis"/>
    <property type="evidence" value="ECO:0007669"/>
    <property type="project" value="UniProtKB-KW"/>
</dbReference>
<dbReference type="Pfam" id="PF14543">
    <property type="entry name" value="TAXi_N"/>
    <property type="match status" value="1"/>
</dbReference>
<dbReference type="GO" id="GO:0008233">
    <property type="term" value="F:peptidase activity"/>
    <property type="evidence" value="ECO:0007669"/>
    <property type="project" value="UniProtKB-KW"/>
</dbReference>
<dbReference type="InterPro" id="IPR033121">
    <property type="entry name" value="PEPTIDASE_A1"/>
</dbReference>
<comment type="caution">
    <text evidence="5">The sequence shown here is derived from an EMBL/GenBank/DDBJ whole genome shotgun (WGS) entry which is preliminary data.</text>
</comment>
<dbReference type="InterPro" id="IPR051708">
    <property type="entry name" value="Plant_Aspart_Prot_A1"/>
</dbReference>
<dbReference type="PROSITE" id="PS51767">
    <property type="entry name" value="PEPTIDASE_A1"/>
    <property type="match status" value="1"/>
</dbReference>
<dbReference type="PANTHER" id="PTHR47967">
    <property type="entry name" value="OS07G0603500 PROTEIN-RELATED"/>
    <property type="match status" value="1"/>
</dbReference>
<evidence type="ECO:0000256" key="2">
    <source>
        <dbReference type="ARBA" id="ARBA00022670"/>
    </source>
</evidence>
<dbReference type="Proteomes" id="UP000813462">
    <property type="component" value="Unassembled WGS sequence"/>
</dbReference>
<evidence type="ECO:0000256" key="1">
    <source>
        <dbReference type="ARBA" id="ARBA00007447"/>
    </source>
</evidence>
<dbReference type="AlphaFoldDB" id="A0A978V1V3"/>
<evidence type="ECO:0000313" key="5">
    <source>
        <dbReference type="EMBL" id="KAH7521336.1"/>
    </source>
</evidence>
<dbReference type="InterPro" id="IPR021109">
    <property type="entry name" value="Peptidase_aspartic_dom_sf"/>
</dbReference>
<protein>
    <recommendedName>
        <fullName evidence="4">Peptidase A1 domain-containing protein</fullName>
    </recommendedName>
</protein>
<dbReference type="EMBL" id="JAEACU010000007">
    <property type="protein sequence ID" value="KAH7521336.1"/>
    <property type="molecule type" value="Genomic_DNA"/>
</dbReference>
<dbReference type="GO" id="GO:0005576">
    <property type="term" value="C:extracellular region"/>
    <property type="evidence" value="ECO:0007669"/>
    <property type="project" value="TreeGrafter"/>
</dbReference>
<dbReference type="PANTHER" id="PTHR47967:SF14">
    <property type="entry name" value="EUKARYOTIC ASPARTYL PROTEASE FAMILY PROTEIN"/>
    <property type="match status" value="1"/>
</dbReference>